<accession>A0ABW2GE40</accession>
<dbReference type="PANTHER" id="PTHR42305">
    <property type="entry name" value="MEMBRANE PROTEIN RV1733C-RELATED"/>
    <property type="match status" value="1"/>
</dbReference>
<evidence type="ECO:0008006" key="4">
    <source>
        <dbReference type="Google" id="ProtNLM"/>
    </source>
</evidence>
<name>A0ABW2GE40_9ACTN</name>
<evidence type="ECO:0000313" key="3">
    <source>
        <dbReference type="Proteomes" id="UP001596413"/>
    </source>
</evidence>
<dbReference type="PANTHER" id="PTHR42305:SF1">
    <property type="entry name" value="MEMBRANE PROTEIN RV1733C-RELATED"/>
    <property type="match status" value="1"/>
</dbReference>
<organism evidence="2 3">
    <name type="scientific">Streptomyces polyrhachis</name>
    <dbReference type="NCBI Taxonomy" id="1282885"/>
    <lineage>
        <taxon>Bacteria</taxon>
        <taxon>Bacillati</taxon>
        <taxon>Actinomycetota</taxon>
        <taxon>Actinomycetes</taxon>
        <taxon>Kitasatosporales</taxon>
        <taxon>Streptomycetaceae</taxon>
        <taxon>Streptomyces</taxon>
    </lineage>
</organism>
<gene>
    <name evidence="2" type="ORF">ACFQLX_12820</name>
</gene>
<keyword evidence="1" id="KW-1133">Transmembrane helix</keyword>
<sequence length="193" mass="21448">MMTTVRLWRWRRNALKRRSDVLEAWAVLLTALFALVGGVLLGVAAGSGVQHQLLRQREGRQPVRAVLAADPRAAHATSSDVPQGHRPATVSWRADDGRRLTATARVPRELKAGDTALLWTDPTGTRILPAPPTRSDAALQGTFAGVATAAAITAVCWLLRRWAAHRLDRHRLDTWAYEWARVGPHWRREHGLM</sequence>
<keyword evidence="1" id="KW-0812">Transmembrane</keyword>
<dbReference type="RefSeq" id="WP_386414551.1">
    <property type="nucleotide sequence ID" value="NZ_JBHSZO010000017.1"/>
</dbReference>
<evidence type="ECO:0000256" key="1">
    <source>
        <dbReference type="SAM" id="Phobius"/>
    </source>
</evidence>
<protein>
    <recommendedName>
        <fullName evidence="4">Integral membrane protein</fullName>
    </recommendedName>
</protein>
<feature type="transmembrane region" description="Helical" evidence="1">
    <location>
        <begin position="21"/>
        <end position="45"/>
    </location>
</feature>
<dbReference type="InterPro" id="IPR039708">
    <property type="entry name" value="MT1774/Rv1733c-like"/>
</dbReference>
<keyword evidence="3" id="KW-1185">Reference proteome</keyword>
<keyword evidence="1" id="KW-0472">Membrane</keyword>
<comment type="caution">
    <text evidence="2">The sequence shown here is derived from an EMBL/GenBank/DDBJ whole genome shotgun (WGS) entry which is preliminary data.</text>
</comment>
<dbReference type="EMBL" id="JBHSZO010000017">
    <property type="protein sequence ID" value="MFC7219040.1"/>
    <property type="molecule type" value="Genomic_DNA"/>
</dbReference>
<proteinExistence type="predicted"/>
<reference evidence="3" key="1">
    <citation type="journal article" date="2019" name="Int. J. Syst. Evol. Microbiol.">
        <title>The Global Catalogue of Microorganisms (GCM) 10K type strain sequencing project: providing services to taxonomists for standard genome sequencing and annotation.</title>
        <authorList>
            <consortium name="The Broad Institute Genomics Platform"/>
            <consortium name="The Broad Institute Genome Sequencing Center for Infectious Disease"/>
            <person name="Wu L."/>
            <person name="Ma J."/>
        </authorList>
    </citation>
    <scope>NUCLEOTIDE SEQUENCE [LARGE SCALE GENOMIC DNA]</scope>
    <source>
        <strain evidence="3">CGMCC 1.13681</strain>
    </source>
</reference>
<evidence type="ECO:0000313" key="2">
    <source>
        <dbReference type="EMBL" id="MFC7219040.1"/>
    </source>
</evidence>
<dbReference type="Proteomes" id="UP001596413">
    <property type="component" value="Unassembled WGS sequence"/>
</dbReference>
<feature type="transmembrane region" description="Helical" evidence="1">
    <location>
        <begin position="137"/>
        <end position="159"/>
    </location>
</feature>